<accession>A0AAV4XPH3</accession>
<gene>
    <name evidence="1" type="ORF">CEXT_643051</name>
</gene>
<evidence type="ECO:0000313" key="2">
    <source>
        <dbReference type="Proteomes" id="UP001054945"/>
    </source>
</evidence>
<proteinExistence type="predicted"/>
<dbReference type="AlphaFoldDB" id="A0AAV4XPH3"/>
<sequence length="124" mass="14118">MFGNVQVQKKTILASPRDPDPIRSTKCIKNLSTSSESLWPPLEENSFKDITRNINRPIKSIYSTSDLLRFIEYFRLYVATSQHASAPKCDNVQLSKLRKIFLHNLAAVCGTGYLPLTFLPCQDR</sequence>
<organism evidence="1 2">
    <name type="scientific">Caerostris extrusa</name>
    <name type="common">Bark spider</name>
    <name type="synonym">Caerostris bankana</name>
    <dbReference type="NCBI Taxonomy" id="172846"/>
    <lineage>
        <taxon>Eukaryota</taxon>
        <taxon>Metazoa</taxon>
        <taxon>Ecdysozoa</taxon>
        <taxon>Arthropoda</taxon>
        <taxon>Chelicerata</taxon>
        <taxon>Arachnida</taxon>
        <taxon>Araneae</taxon>
        <taxon>Araneomorphae</taxon>
        <taxon>Entelegynae</taxon>
        <taxon>Araneoidea</taxon>
        <taxon>Araneidae</taxon>
        <taxon>Caerostris</taxon>
    </lineage>
</organism>
<reference evidence="1 2" key="1">
    <citation type="submission" date="2021-06" db="EMBL/GenBank/DDBJ databases">
        <title>Caerostris extrusa draft genome.</title>
        <authorList>
            <person name="Kono N."/>
            <person name="Arakawa K."/>
        </authorList>
    </citation>
    <scope>NUCLEOTIDE SEQUENCE [LARGE SCALE GENOMIC DNA]</scope>
</reference>
<evidence type="ECO:0000313" key="1">
    <source>
        <dbReference type="EMBL" id="GIY96050.1"/>
    </source>
</evidence>
<name>A0AAV4XPH3_CAEEX</name>
<keyword evidence="2" id="KW-1185">Reference proteome</keyword>
<protein>
    <submittedName>
        <fullName evidence="1">Uncharacterized protein</fullName>
    </submittedName>
</protein>
<dbReference type="EMBL" id="BPLR01000611">
    <property type="protein sequence ID" value="GIY96050.1"/>
    <property type="molecule type" value="Genomic_DNA"/>
</dbReference>
<comment type="caution">
    <text evidence="1">The sequence shown here is derived from an EMBL/GenBank/DDBJ whole genome shotgun (WGS) entry which is preliminary data.</text>
</comment>
<dbReference type="Proteomes" id="UP001054945">
    <property type="component" value="Unassembled WGS sequence"/>
</dbReference>